<proteinExistence type="predicted"/>
<evidence type="ECO:0000313" key="3">
    <source>
        <dbReference type="Proteomes" id="UP000515162"/>
    </source>
</evidence>
<evidence type="ECO:0000313" key="4">
    <source>
        <dbReference type="RefSeq" id="XP_033155263.1"/>
    </source>
</evidence>
<reference evidence="4" key="1">
    <citation type="submission" date="2025-08" db="UniProtKB">
        <authorList>
            <consortium name="RefSeq"/>
        </authorList>
    </citation>
    <scope>IDENTIFICATION</scope>
    <source>
        <strain evidence="4">Mau12</strain>
        <tissue evidence="4">Whole Body</tissue>
    </source>
</reference>
<evidence type="ECO:0000259" key="2">
    <source>
        <dbReference type="Pfam" id="PF16012"/>
    </source>
</evidence>
<name>A0A6P8JHS1_DROMA</name>
<dbReference type="Pfam" id="PF16012">
    <property type="entry name" value="DUF4780"/>
    <property type="match status" value="1"/>
</dbReference>
<dbReference type="GeneID" id="117137758"/>
<evidence type="ECO:0000256" key="1">
    <source>
        <dbReference type="SAM" id="MobiDB-lite"/>
    </source>
</evidence>
<dbReference type="InterPro" id="IPR031961">
    <property type="entry name" value="DUF4780"/>
</dbReference>
<protein>
    <submittedName>
        <fullName evidence="4">Uncharacterized protein LOC117137758</fullName>
    </submittedName>
</protein>
<accession>A0A6P8JHS1</accession>
<keyword evidence="3" id="KW-1185">Reference proteome</keyword>
<feature type="region of interest" description="Disordered" evidence="1">
    <location>
        <begin position="104"/>
        <end position="126"/>
    </location>
</feature>
<dbReference type="RefSeq" id="XP_033155263.1">
    <property type="nucleotide sequence ID" value="XM_033299372.1"/>
</dbReference>
<organism evidence="3 4">
    <name type="scientific">Drosophila mauritiana</name>
    <name type="common">Fruit fly</name>
    <dbReference type="NCBI Taxonomy" id="7226"/>
    <lineage>
        <taxon>Eukaryota</taxon>
        <taxon>Metazoa</taxon>
        <taxon>Ecdysozoa</taxon>
        <taxon>Arthropoda</taxon>
        <taxon>Hexapoda</taxon>
        <taxon>Insecta</taxon>
        <taxon>Pterygota</taxon>
        <taxon>Neoptera</taxon>
        <taxon>Endopterygota</taxon>
        <taxon>Diptera</taxon>
        <taxon>Brachycera</taxon>
        <taxon>Muscomorpha</taxon>
        <taxon>Ephydroidea</taxon>
        <taxon>Drosophilidae</taxon>
        <taxon>Drosophila</taxon>
        <taxon>Sophophora</taxon>
    </lineage>
</organism>
<dbReference type="AlphaFoldDB" id="A0A6P8JHS1"/>
<dbReference type="Proteomes" id="UP000515162">
    <property type="component" value="Chromosome 2R"/>
</dbReference>
<feature type="domain" description="DUF4780" evidence="2">
    <location>
        <begin position="2"/>
        <end position="85"/>
    </location>
</feature>
<gene>
    <name evidence="4" type="primary">LOC117137758</name>
</gene>
<sequence length="185" mass="20543">MEVKMCDDLPSSHNITIYCPRTRDKKTKWIMELIKTQNDLYTENWRIMSRKNEGGGSLLSLGIDDNSCAKMISSEHKLSFRLGDISACGLKKAKAIKAGIRRFETPRNSPVSAEKKKPKKLPESSVDLTEGEDLDATVIEMADQTPLSSQELGMELDLLSKEEAIPVDSDLGISRSATPTMEPII</sequence>